<protein>
    <submittedName>
        <fullName evidence="3">Membrane-associated enzyme, PAP2 (Acid phosphatase) superfamily</fullName>
    </submittedName>
</protein>
<feature type="transmembrane region" description="Helical" evidence="1">
    <location>
        <begin position="119"/>
        <end position="138"/>
    </location>
</feature>
<evidence type="ECO:0000256" key="1">
    <source>
        <dbReference type="SAM" id="Phobius"/>
    </source>
</evidence>
<keyword evidence="4" id="KW-1185">Reference proteome</keyword>
<keyword evidence="1" id="KW-0812">Transmembrane</keyword>
<organism evidence="3 4">
    <name type="scientific">Massilia yuzhufengensis</name>
    <dbReference type="NCBI Taxonomy" id="1164594"/>
    <lineage>
        <taxon>Bacteria</taxon>
        <taxon>Pseudomonadati</taxon>
        <taxon>Pseudomonadota</taxon>
        <taxon>Betaproteobacteria</taxon>
        <taxon>Burkholderiales</taxon>
        <taxon>Oxalobacteraceae</taxon>
        <taxon>Telluria group</taxon>
        <taxon>Massilia</taxon>
    </lineage>
</organism>
<sequence>MRANMSSKHRWSSKLSSKAGLSLAAQEQWRQTCTGIALTLLITPFLLSLIALVTDWDLQLADSAFNFTTNTFPLRHAWLTEEFNHVILKRVLTVAAVGFLLLVIWDFISPRKWSWIRRFQFRVVALSAISIPAAISLIKLQSDSHCPWDLQRYGGTEPYVRLFESLPAEVSAGQCMPAGHASSALWLISLSIFFVPYRVKSAVSSLVIFMTLGLVVGWMQQLRGAHFMTHTLWSMWISLVTLTIIVLALDRWPERQPAVNQANLTKGQHG</sequence>
<dbReference type="AlphaFoldDB" id="A0A1I1R644"/>
<dbReference type="Gene3D" id="1.20.144.10">
    <property type="entry name" value="Phosphatidic acid phosphatase type 2/haloperoxidase"/>
    <property type="match status" value="1"/>
</dbReference>
<dbReference type="Pfam" id="PF01569">
    <property type="entry name" value="PAP2"/>
    <property type="match status" value="1"/>
</dbReference>
<feature type="transmembrane region" description="Helical" evidence="1">
    <location>
        <begin position="87"/>
        <end position="107"/>
    </location>
</feature>
<feature type="transmembrane region" description="Helical" evidence="1">
    <location>
        <begin position="33"/>
        <end position="53"/>
    </location>
</feature>
<dbReference type="SUPFAM" id="SSF48317">
    <property type="entry name" value="Acid phosphatase/Vanadium-dependent haloperoxidase"/>
    <property type="match status" value="1"/>
</dbReference>
<accession>A0A1I1R644</accession>
<reference evidence="4" key="1">
    <citation type="submission" date="2016-10" db="EMBL/GenBank/DDBJ databases">
        <authorList>
            <person name="Varghese N."/>
            <person name="Submissions S."/>
        </authorList>
    </citation>
    <scope>NUCLEOTIDE SEQUENCE [LARGE SCALE GENOMIC DNA]</scope>
    <source>
        <strain evidence="4">CGMCC 1.12041</strain>
    </source>
</reference>
<keyword evidence="1" id="KW-1133">Transmembrane helix</keyword>
<proteinExistence type="predicted"/>
<feature type="domain" description="Phosphatidic acid phosphatase type 2/haloperoxidase" evidence="2">
    <location>
        <begin position="125"/>
        <end position="249"/>
    </location>
</feature>
<dbReference type="EMBL" id="FOLD01000021">
    <property type="protein sequence ID" value="SFD29841.1"/>
    <property type="molecule type" value="Genomic_DNA"/>
</dbReference>
<name>A0A1I1R644_9BURK</name>
<dbReference type="OrthoDB" id="7348799at2"/>
<feature type="transmembrane region" description="Helical" evidence="1">
    <location>
        <begin position="231"/>
        <end position="249"/>
    </location>
</feature>
<dbReference type="Proteomes" id="UP000198639">
    <property type="component" value="Unassembled WGS sequence"/>
</dbReference>
<dbReference type="InterPro" id="IPR036938">
    <property type="entry name" value="PAP2/HPO_sf"/>
</dbReference>
<dbReference type="CDD" id="cd03396">
    <property type="entry name" value="PAP2_like_6"/>
    <property type="match status" value="1"/>
</dbReference>
<feature type="transmembrane region" description="Helical" evidence="1">
    <location>
        <begin position="178"/>
        <end position="195"/>
    </location>
</feature>
<dbReference type="STRING" id="1164594.SAMN05216204_12145"/>
<feature type="transmembrane region" description="Helical" evidence="1">
    <location>
        <begin position="202"/>
        <end position="219"/>
    </location>
</feature>
<evidence type="ECO:0000313" key="4">
    <source>
        <dbReference type="Proteomes" id="UP000198639"/>
    </source>
</evidence>
<dbReference type="InterPro" id="IPR000326">
    <property type="entry name" value="PAP2/HPO"/>
</dbReference>
<gene>
    <name evidence="3" type="ORF">SAMN05216204_12145</name>
</gene>
<evidence type="ECO:0000313" key="3">
    <source>
        <dbReference type="EMBL" id="SFD29841.1"/>
    </source>
</evidence>
<evidence type="ECO:0000259" key="2">
    <source>
        <dbReference type="Pfam" id="PF01569"/>
    </source>
</evidence>
<keyword evidence="1" id="KW-0472">Membrane</keyword>